<proteinExistence type="predicted"/>
<reference evidence="2 3" key="1">
    <citation type="journal article" date="2014" name="Nat. Genet.">
        <title>Genome sequence of the hot pepper provides insights into the evolution of pungency in Capsicum species.</title>
        <authorList>
            <person name="Kim S."/>
            <person name="Park M."/>
            <person name="Yeom S.I."/>
            <person name="Kim Y.M."/>
            <person name="Lee J.M."/>
            <person name="Lee H.A."/>
            <person name="Seo E."/>
            <person name="Choi J."/>
            <person name="Cheong K."/>
            <person name="Kim K.T."/>
            <person name="Jung K."/>
            <person name="Lee G.W."/>
            <person name="Oh S.K."/>
            <person name="Bae C."/>
            <person name="Kim S.B."/>
            <person name="Lee H.Y."/>
            <person name="Kim S.Y."/>
            <person name="Kim M.S."/>
            <person name="Kang B.C."/>
            <person name="Jo Y.D."/>
            <person name="Yang H.B."/>
            <person name="Jeong H.J."/>
            <person name="Kang W.H."/>
            <person name="Kwon J.K."/>
            <person name="Shin C."/>
            <person name="Lim J.Y."/>
            <person name="Park J.H."/>
            <person name="Huh J.H."/>
            <person name="Kim J.S."/>
            <person name="Kim B.D."/>
            <person name="Cohen O."/>
            <person name="Paran I."/>
            <person name="Suh M.C."/>
            <person name="Lee S.B."/>
            <person name="Kim Y.K."/>
            <person name="Shin Y."/>
            <person name="Noh S.J."/>
            <person name="Park J."/>
            <person name="Seo Y.S."/>
            <person name="Kwon S.Y."/>
            <person name="Kim H.A."/>
            <person name="Park J.M."/>
            <person name="Kim H.J."/>
            <person name="Choi S.B."/>
            <person name="Bosland P.W."/>
            <person name="Reeves G."/>
            <person name="Jo S.H."/>
            <person name="Lee B.W."/>
            <person name="Cho H.T."/>
            <person name="Choi H.S."/>
            <person name="Lee M.S."/>
            <person name="Yu Y."/>
            <person name="Do Choi Y."/>
            <person name="Park B.S."/>
            <person name="van Deynze A."/>
            <person name="Ashrafi H."/>
            <person name="Hill T."/>
            <person name="Kim W.T."/>
            <person name="Pai H.S."/>
            <person name="Ahn H.K."/>
            <person name="Yeam I."/>
            <person name="Giovannoni J.J."/>
            <person name="Rose J.K."/>
            <person name="Sorensen I."/>
            <person name="Lee S.J."/>
            <person name="Kim R.W."/>
            <person name="Choi I.Y."/>
            <person name="Choi B.S."/>
            <person name="Lim J.S."/>
            <person name="Lee Y.H."/>
            <person name="Choi D."/>
        </authorList>
    </citation>
    <scope>NUCLEOTIDE SEQUENCE [LARGE SCALE GENOMIC DNA]</scope>
    <source>
        <strain evidence="3">cv. CM334</strain>
    </source>
</reference>
<name>A0A2G2YW49_CAPAN</name>
<evidence type="ECO:0000313" key="3">
    <source>
        <dbReference type="Proteomes" id="UP000222542"/>
    </source>
</evidence>
<organism evidence="2 3">
    <name type="scientific">Capsicum annuum</name>
    <name type="common">Capsicum pepper</name>
    <dbReference type="NCBI Taxonomy" id="4072"/>
    <lineage>
        <taxon>Eukaryota</taxon>
        <taxon>Viridiplantae</taxon>
        <taxon>Streptophyta</taxon>
        <taxon>Embryophyta</taxon>
        <taxon>Tracheophyta</taxon>
        <taxon>Spermatophyta</taxon>
        <taxon>Magnoliopsida</taxon>
        <taxon>eudicotyledons</taxon>
        <taxon>Gunneridae</taxon>
        <taxon>Pentapetalae</taxon>
        <taxon>asterids</taxon>
        <taxon>lamiids</taxon>
        <taxon>Solanales</taxon>
        <taxon>Solanaceae</taxon>
        <taxon>Solanoideae</taxon>
        <taxon>Capsiceae</taxon>
        <taxon>Capsicum</taxon>
    </lineage>
</organism>
<gene>
    <name evidence="2" type="ORF">T459_21275</name>
</gene>
<evidence type="ECO:0000256" key="1">
    <source>
        <dbReference type="SAM" id="MobiDB-lite"/>
    </source>
</evidence>
<keyword evidence="3" id="KW-1185">Reference proteome</keyword>
<dbReference type="Proteomes" id="UP000222542">
    <property type="component" value="Unassembled WGS sequence"/>
</dbReference>
<reference evidence="2 3" key="2">
    <citation type="journal article" date="2017" name="Genome Biol.">
        <title>New reference genome sequences of hot pepper reveal the massive evolution of plant disease-resistance genes by retroduplication.</title>
        <authorList>
            <person name="Kim S."/>
            <person name="Park J."/>
            <person name="Yeom S.I."/>
            <person name="Kim Y.M."/>
            <person name="Seo E."/>
            <person name="Kim K.T."/>
            <person name="Kim M.S."/>
            <person name="Lee J.M."/>
            <person name="Cheong K."/>
            <person name="Shin H.S."/>
            <person name="Kim S.B."/>
            <person name="Han K."/>
            <person name="Lee J."/>
            <person name="Park M."/>
            <person name="Lee H.A."/>
            <person name="Lee H.Y."/>
            <person name="Lee Y."/>
            <person name="Oh S."/>
            <person name="Lee J.H."/>
            <person name="Choi E."/>
            <person name="Choi E."/>
            <person name="Lee S.E."/>
            <person name="Jeon J."/>
            <person name="Kim H."/>
            <person name="Choi G."/>
            <person name="Song H."/>
            <person name="Lee J."/>
            <person name="Lee S.C."/>
            <person name="Kwon J.K."/>
            <person name="Lee H.Y."/>
            <person name="Koo N."/>
            <person name="Hong Y."/>
            <person name="Kim R.W."/>
            <person name="Kang W.H."/>
            <person name="Huh J.H."/>
            <person name="Kang B.C."/>
            <person name="Yang T.J."/>
            <person name="Lee Y.H."/>
            <person name="Bennetzen J.L."/>
            <person name="Choi D."/>
        </authorList>
    </citation>
    <scope>NUCLEOTIDE SEQUENCE [LARGE SCALE GENOMIC DNA]</scope>
    <source>
        <strain evidence="3">cv. CM334</strain>
    </source>
</reference>
<dbReference type="EMBL" id="AYRZ02000008">
    <property type="protein sequence ID" value="PHT73998.1"/>
    <property type="molecule type" value="Genomic_DNA"/>
</dbReference>
<protein>
    <submittedName>
        <fullName evidence="2">Uncharacterized protein</fullName>
    </submittedName>
</protein>
<feature type="region of interest" description="Disordered" evidence="1">
    <location>
        <begin position="248"/>
        <end position="275"/>
    </location>
</feature>
<dbReference type="AlphaFoldDB" id="A0A2G2YW49"/>
<dbReference type="Gramene" id="PHT73998">
    <property type="protein sequence ID" value="PHT73998"/>
    <property type="gene ID" value="T459_21275"/>
</dbReference>
<comment type="caution">
    <text evidence="2">The sequence shown here is derived from an EMBL/GenBank/DDBJ whole genome shotgun (WGS) entry which is preliminary data.</text>
</comment>
<accession>A0A2G2YW49</accession>
<sequence length="334" mass="38032">MDHNDSSSQLRAILNDILGLEDSDSLHCNKDSHGGYGGFSDPYLDTNDEELPNLVDEEMNRYHESAQDEDLSVFNGEEYDHREVGVEEEEGEMVHVTRTPYCEIQRQVHFDVVQGVEIYTSPLEKRHSPPHLSKLFLGGYPTMMDEYQQYNAMKKWFDRNCDIALDCSVRCRDLKNILEALFKVYLEWEDDMVVPNVLDLYSDTDARFMLEDRDSNTMMYTTRDKAVKEGLAVGYRVIKEVEELVSHNNDDIPNAEEQESNIDVQSDDGNGRGSTVVEAEEVVEVEGKIAMEQHMEPKTSNAPIVDTNVMNALMASLESLSQDVARVNATVEKL</sequence>
<evidence type="ECO:0000313" key="2">
    <source>
        <dbReference type="EMBL" id="PHT73998.1"/>
    </source>
</evidence>